<dbReference type="AlphaFoldDB" id="A0A1B6FU52"/>
<feature type="compositionally biased region" description="Basic and acidic residues" evidence="1">
    <location>
        <begin position="34"/>
        <end position="47"/>
    </location>
</feature>
<dbReference type="GO" id="GO:0031053">
    <property type="term" value="P:primary miRNA processing"/>
    <property type="evidence" value="ECO:0007669"/>
    <property type="project" value="TreeGrafter"/>
</dbReference>
<dbReference type="EMBL" id="GECZ01016256">
    <property type="protein sequence ID" value="JAS53513.1"/>
    <property type="molecule type" value="Transcribed_RNA"/>
</dbReference>
<organism evidence="3">
    <name type="scientific">Cuerna arida</name>
    <dbReference type="NCBI Taxonomy" id="1464854"/>
    <lineage>
        <taxon>Eukaryota</taxon>
        <taxon>Metazoa</taxon>
        <taxon>Ecdysozoa</taxon>
        <taxon>Arthropoda</taxon>
        <taxon>Hexapoda</taxon>
        <taxon>Insecta</taxon>
        <taxon>Pterygota</taxon>
        <taxon>Neoptera</taxon>
        <taxon>Paraneoptera</taxon>
        <taxon>Hemiptera</taxon>
        <taxon>Auchenorrhyncha</taxon>
        <taxon>Membracoidea</taxon>
        <taxon>Cicadellidae</taxon>
        <taxon>Cicadellinae</taxon>
        <taxon>Proconiini</taxon>
        <taxon>Cuerna</taxon>
    </lineage>
</organism>
<dbReference type="InterPro" id="IPR021933">
    <property type="entry name" value="SERRATE/Ars2_N"/>
</dbReference>
<dbReference type="GO" id="GO:0016604">
    <property type="term" value="C:nuclear body"/>
    <property type="evidence" value="ECO:0007669"/>
    <property type="project" value="TreeGrafter"/>
</dbReference>
<evidence type="ECO:0000259" key="2">
    <source>
        <dbReference type="Pfam" id="PF12066"/>
    </source>
</evidence>
<reference evidence="3" key="1">
    <citation type="submission" date="2015-11" db="EMBL/GenBank/DDBJ databases">
        <title>De novo transcriptome assembly of four potential Pierce s Disease insect vectors from Arizona vineyards.</title>
        <authorList>
            <person name="Tassone E.E."/>
        </authorList>
    </citation>
    <scope>NUCLEOTIDE SEQUENCE</scope>
</reference>
<evidence type="ECO:0000256" key="1">
    <source>
        <dbReference type="SAM" id="MobiDB-lite"/>
    </source>
</evidence>
<gene>
    <name evidence="3" type="ORF">g.45302</name>
</gene>
<sequence length="292" mass="33623">MGDSDDEFDRKRRDKFRGERGDGGYRMGPASGERVFRSRDEWSERRMGGFRGAGLDPGYSPSHDPPMKRPRRDFYMGPGAAGPGVPGNSLDYYALSAHKDPLGGVEMHKQPMSFKEFLVAQDDNISVTDAVEKYNDYRLEFQRQQLNEFFVAHKDEEWFKLKYHPEDSVRKKMEQMAALKKRVDIFMELYNSGSLDKVSVDIGNTNELIRLLDTIVIKLEDGTDEDFEILEQELKEMSEEKKLESTDKMDTESLEKEADKKNDVDKDEEAAKQNGQDEKENVEPEKEPEPEA</sequence>
<feature type="non-terminal residue" evidence="3">
    <location>
        <position position="292"/>
    </location>
</feature>
<dbReference type="PANTHER" id="PTHR13165">
    <property type="entry name" value="ARSENITE-RESISTANCE PROTEIN 2"/>
    <property type="match status" value="1"/>
</dbReference>
<feature type="domain" description="SERRATE/Ars2 N-terminal" evidence="2">
    <location>
        <begin position="115"/>
        <end position="224"/>
    </location>
</feature>
<protein>
    <recommendedName>
        <fullName evidence="2">SERRATE/Ars2 N-terminal domain-containing protein</fullName>
    </recommendedName>
</protein>
<accession>A0A1B6FU52</accession>
<evidence type="ECO:0000313" key="3">
    <source>
        <dbReference type="EMBL" id="JAS53513.1"/>
    </source>
</evidence>
<feature type="region of interest" description="Disordered" evidence="1">
    <location>
        <begin position="235"/>
        <end position="292"/>
    </location>
</feature>
<proteinExistence type="predicted"/>
<feature type="region of interest" description="Disordered" evidence="1">
    <location>
        <begin position="1"/>
        <end position="68"/>
    </location>
</feature>
<feature type="compositionally biased region" description="Basic and acidic residues" evidence="1">
    <location>
        <begin position="8"/>
        <end position="23"/>
    </location>
</feature>
<dbReference type="Pfam" id="PF12066">
    <property type="entry name" value="SERRATE_Ars2_N"/>
    <property type="match status" value="1"/>
</dbReference>
<dbReference type="InterPro" id="IPR039727">
    <property type="entry name" value="SE/Ars2"/>
</dbReference>
<name>A0A1B6FU52_9HEMI</name>
<dbReference type="PANTHER" id="PTHR13165:SF0">
    <property type="entry name" value="SERRATE RNA EFFECTOR MOLECULE HOMOLOG"/>
    <property type="match status" value="1"/>
</dbReference>